<organism evidence="1 2">
    <name type="scientific">Methanofollis fontis</name>
    <dbReference type="NCBI Taxonomy" id="2052832"/>
    <lineage>
        <taxon>Archaea</taxon>
        <taxon>Methanobacteriati</taxon>
        <taxon>Methanobacteriota</taxon>
        <taxon>Stenosarchaea group</taxon>
        <taxon>Methanomicrobia</taxon>
        <taxon>Methanomicrobiales</taxon>
        <taxon>Methanomicrobiaceae</taxon>
        <taxon>Methanofollis</taxon>
    </lineage>
</organism>
<dbReference type="Proteomes" id="UP000292580">
    <property type="component" value="Unassembled WGS sequence"/>
</dbReference>
<accession>A0A483CRT6</accession>
<reference evidence="1 2" key="1">
    <citation type="submission" date="2017-11" db="EMBL/GenBank/DDBJ databases">
        <title>Isolation and Characterization of Methanofollis Species from Methane Seep Offshore SW Taiwan.</title>
        <authorList>
            <person name="Teng N.-H."/>
            <person name="Lai M.-C."/>
            <person name="Chen S.-C."/>
        </authorList>
    </citation>
    <scope>NUCLEOTIDE SEQUENCE [LARGE SCALE GENOMIC DNA]</scope>
    <source>
        <strain evidence="1 2">FWC-SCC2</strain>
    </source>
</reference>
<keyword evidence="2" id="KW-1185">Reference proteome</keyword>
<name>A0A483CRT6_9EURY</name>
<dbReference type="RefSeq" id="WP_130645911.1">
    <property type="nucleotide sequence ID" value="NZ_PGCL01000001.1"/>
</dbReference>
<dbReference type="OrthoDB" id="107109at2157"/>
<gene>
    <name evidence="1" type="ORF">CUJ86_02140</name>
</gene>
<sequence>MKEEQGVEVGQARLAAGRAVVPIVRTYSATVGKGGFFRAEPVGILVAGEGWAVLLSREGAEVPDDVVDVAAHRARQALER</sequence>
<comment type="caution">
    <text evidence="1">The sequence shown here is derived from an EMBL/GenBank/DDBJ whole genome shotgun (WGS) entry which is preliminary data.</text>
</comment>
<evidence type="ECO:0000313" key="2">
    <source>
        <dbReference type="Proteomes" id="UP000292580"/>
    </source>
</evidence>
<proteinExistence type="predicted"/>
<dbReference type="AlphaFoldDB" id="A0A483CRT6"/>
<dbReference type="EMBL" id="PGCL01000001">
    <property type="protein sequence ID" value="TAJ45548.1"/>
    <property type="molecule type" value="Genomic_DNA"/>
</dbReference>
<evidence type="ECO:0000313" key="1">
    <source>
        <dbReference type="EMBL" id="TAJ45548.1"/>
    </source>
</evidence>
<protein>
    <submittedName>
        <fullName evidence="1">Uncharacterized protein</fullName>
    </submittedName>
</protein>